<dbReference type="GO" id="GO:0005886">
    <property type="term" value="C:plasma membrane"/>
    <property type="evidence" value="ECO:0007669"/>
    <property type="project" value="TreeGrafter"/>
</dbReference>
<dbReference type="Pfam" id="PF13962">
    <property type="entry name" value="PGG"/>
    <property type="match status" value="1"/>
</dbReference>
<dbReference type="PROSITE" id="PS51257">
    <property type="entry name" value="PROKAR_LIPOPROTEIN"/>
    <property type="match status" value="1"/>
</dbReference>
<evidence type="ECO:0000256" key="6">
    <source>
        <dbReference type="ARBA" id="ARBA00023136"/>
    </source>
</evidence>
<keyword evidence="3" id="KW-0677">Repeat</keyword>
<evidence type="ECO:0000256" key="5">
    <source>
        <dbReference type="ARBA" id="ARBA00023043"/>
    </source>
</evidence>
<dbReference type="Gene3D" id="1.25.40.20">
    <property type="entry name" value="Ankyrin repeat-containing domain"/>
    <property type="match status" value="1"/>
</dbReference>
<organism evidence="9 10">
    <name type="scientific">Oldenlandia corymbosa var. corymbosa</name>
    <dbReference type="NCBI Taxonomy" id="529605"/>
    <lineage>
        <taxon>Eukaryota</taxon>
        <taxon>Viridiplantae</taxon>
        <taxon>Streptophyta</taxon>
        <taxon>Embryophyta</taxon>
        <taxon>Tracheophyta</taxon>
        <taxon>Spermatophyta</taxon>
        <taxon>Magnoliopsida</taxon>
        <taxon>eudicotyledons</taxon>
        <taxon>Gunneridae</taxon>
        <taxon>Pentapetalae</taxon>
        <taxon>asterids</taxon>
        <taxon>lamiids</taxon>
        <taxon>Gentianales</taxon>
        <taxon>Rubiaceae</taxon>
        <taxon>Rubioideae</taxon>
        <taxon>Spermacoceae</taxon>
        <taxon>Hedyotis-Oldenlandia complex</taxon>
        <taxon>Oldenlandia</taxon>
    </lineage>
</organism>
<sequence>MKILIDTTYLDGEDKNALHVSAILGCAQSVQAILSHEQFMQPGRGNRSFLHEMCLARDQNGRNFLHLAVIHGRLSILEMIRGNAWLMQVALEKADRRETILHLCVKYNQLGALQSLLQIPNDPEFLSFKNEGRQGIIIHLIRHAKGIISIKNANGKTALDLFLAQAKLPPRNFFPYKSNRMQFLRTIADGEIRDALINSDAMSGEDVSDFTLNEYLRKRVEKSKDAIMIVASVIATMVFQAMINPPGGVWQDDLLEVAFISSLTTILTLVMGQTKEPGVILSLLLLVIVVPVTAIPSAYNYSVQAMVPESARHLSDTGGSEPPFDPFRLLYLSKHSSFMVTTGDNDGLSEGLFPSGPLNLIDPLNFTCS</sequence>
<evidence type="ECO:0000313" key="9">
    <source>
        <dbReference type="EMBL" id="CAI9109044.1"/>
    </source>
</evidence>
<dbReference type="EMBL" id="OX459123">
    <property type="protein sequence ID" value="CAI9109044.1"/>
    <property type="molecule type" value="Genomic_DNA"/>
</dbReference>
<evidence type="ECO:0000256" key="1">
    <source>
        <dbReference type="ARBA" id="ARBA00004141"/>
    </source>
</evidence>
<evidence type="ECO:0000256" key="4">
    <source>
        <dbReference type="ARBA" id="ARBA00022989"/>
    </source>
</evidence>
<accession>A0AAV1DMR6</accession>
<keyword evidence="5" id="KW-0040">ANK repeat</keyword>
<keyword evidence="6 7" id="KW-0472">Membrane</keyword>
<comment type="subcellular location">
    <subcellularLocation>
        <location evidence="1">Membrane</location>
        <topology evidence="1">Multi-pass membrane protein</topology>
    </subcellularLocation>
</comment>
<evidence type="ECO:0000313" key="10">
    <source>
        <dbReference type="Proteomes" id="UP001161247"/>
    </source>
</evidence>
<keyword evidence="2 7" id="KW-0812">Transmembrane</keyword>
<evidence type="ECO:0000256" key="7">
    <source>
        <dbReference type="SAM" id="Phobius"/>
    </source>
</evidence>
<dbReference type="SUPFAM" id="SSF48403">
    <property type="entry name" value="Ankyrin repeat"/>
    <property type="match status" value="1"/>
</dbReference>
<gene>
    <name evidence="9" type="ORF">OLC1_LOCUS17010</name>
</gene>
<reference evidence="9" key="1">
    <citation type="submission" date="2023-03" db="EMBL/GenBank/DDBJ databases">
        <authorList>
            <person name="Julca I."/>
        </authorList>
    </citation>
    <scope>NUCLEOTIDE SEQUENCE</scope>
</reference>
<evidence type="ECO:0000256" key="2">
    <source>
        <dbReference type="ARBA" id="ARBA00022692"/>
    </source>
</evidence>
<keyword evidence="4 7" id="KW-1133">Transmembrane helix</keyword>
<evidence type="ECO:0000256" key="3">
    <source>
        <dbReference type="ARBA" id="ARBA00022737"/>
    </source>
</evidence>
<dbReference type="InterPro" id="IPR026961">
    <property type="entry name" value="PGG_dom"/>
</dbReference>
<keyword evidence="10" id="KW-1185">Reference proteome</keyword>
<dbReference type="InterPro" id="IPR036770">
    <property type="entry name" value="Ankyrin_rpt-contain_sf"/>
</dbReference>
<feature type="transmembrane region" description="Helical" evidence="7">
    <location>
        <begin position="226"/>
        <end position="243"/>
    </location>
</feature>
<evidence type="ECO:0000259" key="8">
    <source>
        <dbReference type="Pfam" id="PF13962"/>
    </source>
</evidence>
<dbReference type="PANTHER" id="PTHR24186:SF37">
    <property type="entry name" value="PGG DOMAIN-CONTAINING PROTEIN"/>
    <property type="match status" value="1"/>
</dbReference>
<proteinExistence type="predicted"/>
<protein>
    <submittedName>
        <fullName evidence="9">OLC1v1008781C1</fullName>
    </submittedName>
</protein>
<feature type="transmembrane region" description="Helical" evidence="7">
    <location>
        <begin position="279"/>
        <end position="299"/>
    </location>
</feature>
<dbReference type="Proteomes" id="UP001161247">
    <property type="component" value="Chromosome 6"/>
</dbReference>
<feature type="domain" description="PGG" evidence="8">
    <location>
        <begin position="218"/>
        <end position="253"/>
    </location>
</feature>
<dbReference type="PANTHER" id="PTHR24186">
    <property type="entry name" value="PROTEIN PHOSPHATASE 1 REGULATORY SUBUNIT"/>
    <property type="match status" value="1"/>
</dbReference>
<name>A0AAV1DMR6_OLDCO</name>
<dbReference type="AlphaFoldDB" id="A0AAV1DMR6"/>